<evidence type="ECO:0000313" key="9">
    <source>
        <dbReference type="EMBL" id="KAI5343688.1"/>
    </source>
</evidence>
<dbReference type="Gene3D" id="1.10.340.70">
    <property type="match status" value="1"/>
</dbReference>
<keyword evidence="4" id="KW-0255">Endonuclease</keyword>
<evidence type="ECO:0000259" key="8">
    <source>
        <dbReference type="PROSITE" id="PS50994"/>
    </source>
</evidence>
<evidence type="ECO:0000256" key="1">
    <source>
        <dbReference type="ARBA" id="ARBA00022679"/>
    </source>
</evidence>
<keyword evidence="6" id="KW-0695">RNA-directed DNA polymerase</keyword>
<dbReference type="InterPro" id="IPR050951">
    <property type="entry name" value="Retrovirus_Pol_polyprotein"/>
</dbReference>
<evidence type="ECO:0000313" key="10">
    <source>
        <dbReference type="Proteomes" id="UP001054821"/>
    </source>
</evidence>
<dbReference type="Pfam" id="PF17921">
    <property type="entry name" value="Integrase_H2C2"/>
    <property type="match status" value="1"/>
</dbReference>
<keyword evidence="5" id="KW-0378">Hydrolase</keyword>
<evidence type="ECO:0000256" key="3">
    <source>
        <dbReference type="ARBA" id="ARBA00022722"/>
    </source>
</evidence>
<dbReference type="PROSITE" id="PS50994">
    <property type="entry name" value="INTEGRASE"/>
    <property type="match status" value="1"/>
</dbReference>
<feature type="domain" description="Integrase catalytic" evidence="8">
    <location>
        <begin position="220"/>
        <end position="392"/>
    </location>
</feature>
<evidence type="ECO:0000256" key="5">
    <source>
        <dbReference type="ARBA" id="ARBA00022801"/>
    </source>
</evidence>
<keyword evidence="3" id="KW-0540">Nuclease</keyword>
<sequence>MEEPVLRLPDISKPFEIHADASDFAIGGVLIQDGHSLAFESRKLNDTERRYTIQEKEMTAVVHCLRTWRHYLLSSQFVVKTDNVATSYFQSQQKLSPKQARWQDFLAEFDYKLEYKQGKTNVVVDALSRKAVLAAVTQPQRKRIYVPRWDNLRQELLKECHDSKWAGHPGTHQILALMSKAYYWPHMREDVDSFVRTCLVCQQDKTLQKQPGGLLEPLRVPTRPWESLSMDFIVSLPKSEGCGSILVVVDRFTKYATFIPAPADCNAEEAARLFLKHVVKYWGIPKSIISDRDNRFTGKLWTELFRLLGSQLNFSTSFHPQTDDQTERVNALLELYLRHYVSANQRDWAKLLDVAQFSCYMGSSLTAYKTAKKWQVTNELARAQLEKATRKMKKWADKHRRDVVFQTGDLVFVKLNPSQHNSTRRLHKALLRRYEGPFPII</sequence>
<dbReference type="PANTHER" id="PTHR37984">
    <property type="entry name" value="PROTEIN CBG26694"/>
    <property type="match status" value="1"/>
</dbReference>
<dbReference type="InterPro" id="IPR043502">
    <property type="entry name" value="DNA/RNA_pol_sf"/>
</dbReference>
<reference evidence="9 10" key="1">
    <citation type="journal article" date="2022" name="G3 (Bethesda)">
        <title>Whole-genome sequence and methylome profiling of the almond [Prunus dulcis (Mill.) D.A. Webb] cultivar 'Nonpareil'.</title>
        <authorList>
            <person name="D'Amico-Willman K.M."/>
            <person name="Ouma W.Z."/>
            <person name="Meulia T."/>
            <person name="Sideli G.M."/>
            <person name="Gradziel T.M."/>
            <person name="Fresnedo-Ramirez J."/>
        </authorList>
    </citation>
    <scope>NUCLEOTIDE SEQUENCE [LARGE SCALE GENOMIC DNA]</scope>
    <source>
        <strain evidence="9">Clone GOH B32 T37-40</strain>
    </source>
</reference>
<dbReference type="Pfam" id="PF17917">
    <property type="entry name" value="RT_RNaseH"/>
    <property type="match status" value="1"/>
</dbReference>
<dbReference type="Proteomes" id="UP001054821">
    <property type="component" value="Chromosome 2"/>
</dbReference>
<proteinExistence type="predicted"/>
<dbReference type="GO" id="GO:0003964">
    <property type="term" value="F:RNA-directed DNA polymerase activity"/>
    <property type="evidence" value="ECO:0007669"/>
    <property type="project" value="UniProtKB-KW"/>
</dbReference>
<dbReference type="AlphaFoldDB" id="A0AAD4ZFT6"/>
<dbReference type="GO" id="GO:0003676">
    <property type="term" value="F:nucleic acid binding"/>
    <property type="evidence" value="ECO:0007669"/>
    <property type="project" value="InterPro"/>
</dbReference>
<dbReference type="FunFam" id="1.10.340.70:FF:000001">
    <property type="entry name" value="Retrovirus-related Pol polyprotein from transposon gypsy-like Protein"/>
    <property type="match status" value="1"/>
</dbReference>
<dbReference type="GO" id="GO:0015074">
    <property type="term" value="P:DNA integration"/>
    <property type="evidence" value="ECO:0007669"/>
    <property type="project" value="InterPro"/>
</dbReference>
<organism evidence="9 10">
    <name type="scientific">Prunus dulcis</name>
    <name type="common">Almond</name>
    <name type="synonym">Amygdalus dulcis</name>
    <dbReference type="NCBI Taxonomy" id="3755"/>
    <lineage>
        <taxon>Eukaryota</taxon>
        <taxon>Viridiplantae</taxon>
        <taxon>Streptophyta</taxon>
        <taxon>Embryophyta</taxon>
        <taxon>Tracheophyta</taxon>
        <taxon>Spermatophyta</taxon>
        <taxon>Magnoliopsida</taxon>
        <taxon>eudicotyledons</taxon>
        <taxon>Gunneridae</taxon>
        <taxon>Pentapetalae</taxon>
        <taxon>rosids</taxon>
        <taxon>fabids</taxon>
        <taxon>Rosales</taxon>
        <taxon>Rosaceae</taxon>
        <taxon>Amygdaloideae</taxon>
        <taxon>Amygdaleae</taxon>
        <taxon>Prunus</taxon>
    </lineage>
</organism>
<protein>
    <recommendedName>
        <fullName evidence="8">Integrase catalytic domain-containing protein</fullName>
    </recommendedName>
</protein>
<dbReference type="InterPro" id="IPR012337">
    <property type="entry name" value="RNaseH-like_sf"/>
</dbReference>
<gene>
    <name evidence="9" type="ORF">L3X38_011564</name>
</gene>
<comment type="caution">
    <text evidence="9">The sequence shown here is derived from an EMBL/GenBank/DDBJ whole genome shotgun (WGS) entry which is preliminary data.</text>
</comment>
<keyword evidence="7" id="KW-0175">Coiled coil</keyword>
<dbReference type="InterPro" id="IPR041588">
    <property type="entry name" value="Integrase_H2C2"/>
</dbReference>
<evidence type="ECO:0000256" key="7">
    <source>
        <dbReference type="SAM" id="Coils"/>
    </source>
</evidence>
<dbReference type="GO" id="GO:0016787">
    <property type="term" value="F:hydrolase activity"/>
    <property type="evidence" value="ECO:0007669"/>
    <property type="project" value="UniProtKB-KW"/>
</dbReference>
<dbReference type="InterPro" id="IPR041373">
    <property type="entry name" value="RT_RNaseH"/>
</dbReference>
<dbReference type="InterPro" id="IPR036397">
    <property type="entry name" value="RNaseH_sf"/>
</dbReference>
<dbReference type="PANTHER" id="PTHR37984:SF15">
    <property type="entry name" value="INTEGRASE CATALYTIC DOMAIN-CONTAINING PROTEIN"/>
    <property type="match status" value="1"/>
</dbReference>
<dbReference type="CDD" id="cd09274">
    <property type="entry name" value="RNase_HI_RT_Ty3"/>
    <property type="match status" value="1"/>
</dbReference>
<keyword evidence="1" id="KW-0808">Transferase</keyword>
<keyword evidence="2" id="KW-0548">Nucleotidyltransferase</keyword>
<dbReference type="SUPFAM" id="SSF56672">
    <property type="entry name" value="DNA/RNA polymerases"/>
    <property type="match status" value="1"/>
</dbReference>
<feature type="coiled-coil region" evidence="7">
    <location>
        <begin position="371"/>
        <end position="398"/>
    </location>
</feature>
<dbReference type="EMBL" id="JAJFAZ020000002">
    <property type="protein sequence ID" value="KAI5343688.1"/>
    <property type="molecule type" value="Genomic_DNA"/>
</dbReference>
<dbReference type="InterPro" id="IPR001584">
    <property type="entry name" value="Integrase_cat-core"/>
</dbReference>
<evidence type="ECO:0000256" key="4">
    <source>
        <dbReference type="ARBA" id="ARBA00022759"/>
    </source>
</evidence>
<dbReference type="Gene3D" id="3.10.20.370">
    <property type="match status" value="1"/>
</dbReference>
<dbReference type="SUPFAM" id="SSF53098">
    <property type="entry name" value="Ribonuclease H-like"/>
    <property type="match status" value="1"/>
</dbReference>
<keyword evidence="10" id="KW-1185">Reference proteome</keyword>
<name>A0AAD4ZFT6_PRUDU</name>
<dbReference type="GO" id="GO:0004519">
    <property type="term" value="F:endonuclease activity"/>
    <property type="evidence" value="ECO:0007669"/>
    <property type="project" value="UniProtKB-KW"/>
</dbReference>
<dbReference type="Gene3D" id="3.30.420.10">
    <property type="entry name" value="Ribonuclease H-like superfamily/Ribonuclease H"/>
    <property type="match status" value="1"/>
</dbReference>
<accession>A0AAD4ZFT6</accession>
<evidence type="ECO:0000256" key="6">
    <source>
        <dbReference type="ARBA" id="ARBA00022918"/>
    </source>
</evidence>
<evidence type="ECO:0000256" key="2">
    <source>
        <dbReference type="ARBA" id="ARBA00022695"/>
    </source>
</evidence>